<gene>
    <name evidence="2" type="ORF">ACFSCX_13950</name>
</gene>
<protein>
    <submittedName>
        <fullName evidence="2">Uncharacterized protein</fullName>
    </submittedName>
</protein>
<keyword evidence="1" id="KW-0812">Transmembrane</keyword>
<sequence length="168" mass="19719">MKVYDTQFNANEWYFLLLLLGGLIIMIKLPKQFSLAKAITYFTLGSYLGMLLDHTISVEPFNFYDVNDTSNYSVFDFISYLAYGPSSFLFIYIYNRFQLKGFQILFYIVIWSLGGMCLEGIGHLLGAYHYLNGYKFLYSFPFYLSLKVFTICFYHLLTYFEGKWRAGT</sequence>
<proteinExistence type="predicted"/>
<evidence type="ECO:0000256" key="1">
    <source>
        <dbReference type="SAM" id="Phobius"/>
    </source>
</evidence>
<dbReference type="RefSeq" id="WP_377928865.1">
    <property type="nucleotide sequence ID" value="NZ_JBHUEM010000021.1"/>
</dbReference>
<evidence type="ECO:0000313" key="2">
    <source>
        <dbReference type="EMBL" id="MFD1737646.1"/>
    </source>
</evidence>
<evidence type="ECO:0000313" key="3">
    <source>
        <dbReference type="Proteomes" id="UP001597214"/>
    </source>
</evidence>
<keyword evidence="1" id="KW-1133">Transmembrane helix</keyword>
<keyword evidence="3" id="KW-1185">Reference proteome</keyword>
<dbReference type="Proteomes" id="UP001597214">
    <property type="component" value="Unassembled WGS sequence"/>
</dbReference>
<organism evidence="2 3">
    <name type="scientific">Bacillus salitolerans</name>
    <dbReference type="NCBI Taxonomy" id="1437434"/>
    <lineage>
        <taxon>Bacteria</taxon>
        <taxon>Bacillati</taxon>
        <taxon>Bacillota</taxon>
        <taxon>Bacilli</taxon>
        <taxon>Bacillales</taxon>
        <taxon>Bacillaceae</taxon>
        <taxon>Bacillus</taxon>
    </lineage>
</organism>
<keyword evidence="1" id="KW-0472">Membrane</keyword>
<accession>A0ABW4LS08</accession>
<comment type="caution">
    <text evidence="2">The sequence shown here is derived from an EMBL/GenBank/DDBJ whole genome shotgun (WGS) entry which is preliminary data.</text>
</comment>
<feature type="transmembrane region" description="Helical" evidence="1">
    <location>
        <begin position="77"/>
        <end position="94"/>
    </location>
</feature>
<feature type="transmembrane region" description="Helical" evidence="1">
    <location>
        <begin position="12"/>
        <end position="29"/>
    </location>
</feature>
<reference evidence="3" key="1">
    <citation type="journal article" date="2019" name="Int. J. Syst. Evol. Microbiol.">
        <title>The Global Catalogue of Microorganisms (GCM) 10K type strain sequencing project: providing services to taxonomists for standard genome sequencing and annotation.</title>
        <authorList>
            <consortium name="The Broad Institute Genomics Platform"/>
            <consortium name="The Broad Institute Genome Sequencing Center for Infectious Disease"/>
            <person name="Wu L."/>
            <person name="Ma J."/>
        </authorList>
    </citation>
    <scope>NUCLEOTIDE SEQUENCE [LARGE SCALE GENOMIC DNA]</scope>
    <source>
        <strain evidence="3">CCUG 49339</strain>
    </source>
</reference>
<feature type="transmembrane region" description="Helical" evidence="1">
    <location>
        <begin position="136"/>
        <end position="157"/>
    </location>
</feature>
<feature type="transmembrane region" description="Helical" evidence="1">
    <location>
        <begin position="106"/>
        <end position="130"/>
    </location>
</feature>
<name>A0ABW4LS08_9BACI</name>
<dbReference type="EMBL" id="JBHUEM010000021">
    <property type="protein sequence ID" value="MFD1737646.1"/>
    <property type="molecule type" value="Genomic_DNA"/>
</dbReference>